<evidence type="ECO:0000313" key="1">
    <source>
        <dbReference type="EMBL" id="OAM26382.1"/>
    </source>
</evidence>
<accession>A0A1A9RWG5</accession>
<dbReference type="OrthoDB" id="2218073at2"/>
<organism evidence="1 2">
    <name type="scientific">Eikenella longinqua</name>
    <dbReference type="NCBI Taxonomy" id="1795827"/>
    <lineage>
        <taxon>Bacteria</taxon>
        <taxon>Pseudomonadati</taxon>
        <taxon>Pseudomonadota</taxon>
        <taxon>Betaproteobacteria</taxon>
        <taxon>Neisseriales</taxon>
        <taxon>Neisseriaceae</taxon>
        <taxon>Eikenella</taxon>
    </lineage>
</organism>
<comment type="caution">
    <text evidence="1">The sequence shown here is derived from an EMBL/GenBank/DDBJ whole genome shotgun (WGS) entry which is preliminary data.</text>
</comment>
<proteinExistence type="predicted"/>
<keyword evidence="2" id="KW-1185">Reference proteome</keyword>
<dbReference type="AlphaFoldDB" id="A0A1A9RWG5"/>
<name>A0A1A9RWG5_9NEIS</name>
<reference evidence="2" key="1">
    <citation type="submission" date="2016-05" db="EMBL/GenBank/DDBJ databases">
        <title>Draft genome of Corynebacterium afermentans subsp. afermentans LCDC 88199T.</title>
        <authorList>
            <person name="Bernier A.-M."/>
            <person name="Bernard K."/>
        </authorList>
    </citation>
    <scope>NUCLEOTIDE SEQUENCE [LARGE SCALE GENOMIC DNA]</scope>
    <source>
        <strain evidence="2">NML02-A-017</strain>
    </source>
</reference>
<dbReference type="EMBL" id="LXSL01000030">
    <property type="protein sequence ID" value="OAM26382.1"/>
    <property type="molecule type" value="Genomic_DNA"/>
</dbReference>
<gene>
    <name evidence="1" type="ORF">A7P95_09365</name>
</gene>
<sequence length="168" mass="18935">MFSFFKQLLAQSEPPFPRNRFAGTNWAQELAAATRRLCNESGSYAEHGAYTELELGAGAGHIVLYFKNEYEAEMAEILSALNEIDNQVQADCERAAASPVPEAHRQTGWTQERWRKAHQFSVSIVCYEAEPPQIDYGADHANSEFSVYLGKAGGSWQAFWDRELERPV</sequence>
<dbReference type="RefSeq" id="WP_067594446.1">
    <property type="nucleotide sequence ID" value="NZ_LXSL01000030.1"/>
</dbReference>
<dbReference type="Proteomes" id="UP000077885">
    <property type="component" value="Unassembled WGS sequence"/>
</dbReference>
<protein>
    <submittedName>
        <fullName evidence="1">Uncharacterized protein</fullName>
    </submittedName>
</protein>
<evidence type="ECO:0000313" key="2">
    <source>
        <dbReference type="Proteomes" id="UP000077885"/>
    </source>
</evidence>